<feature type="transmembrane region" description="Helical" evidence="5">
    <location>
        <begin position="6"/>
        <end position="25"/>
    </location>
</feature>
<evidence type="ECO:0000256" key="2">
    <source>
        <dbReference type="ARBA" id="ARBA00022692"/>
    </source>
</evidence>
<dbReference type="EMBL" id="AUWU02000006">
    <property type="protein sequence ID" value="KAH0571536.1"/>
    <property type="molecule type" value="Genomic_DNA"/>
</dbReference>
<dbReference type="KEGG" id="ssao:94299747"/>
<accession>A0A9P8RWF7</accession>
<dbReference type="GeneID" id="94299747"/>
<evidence type="ECO:0000256" key="1">
    <source>
        <dbReference type="ARBA" id="ARBA00004141"/>
    </source>
</evidence>
<sequence>MTNTKMILYTLIITQSLYTITAFILKSQDKQLSYTLTSELSKKKISMGYFSFTKFIDYHRNFNYVSKRVILSNIIIIPAQLLFFLIAPIMMYTIYIQFFSDSKDNSYTFQLPQGNLFVIIITFFQVALIHELGHFTFAKLTGAEVLGFGIGFQFGFPFFYVKIPTGNLLKQQKKPIMYGGVIFNILFAVLFLSLLWIVSLSLKNGVSTELGVFTQINQKNTYNLQQYKEAINGMKAEFYKQKFVLDQDNQFQKPIYRNVLPSFGAISIKIDRTGTDLSTSGSDVLLLQTEQHIQNQFVKVLKPVVPYQETLALIELSLKSPIFCQSSSDKELCLLPPKIGNDIQFFVKVVLNGEEQVITTSFQQLEKQEVLDGGNGIKTVRVIQIIASLLIFQAQASLGLAAFSLLPIPKQSDGAMILDEIEQFFTRKIGIFSFVVGGLYRSLCILLFVSMIILLVLKGFGITL</sequence>
<evidence type="ECO:0000256" key="4">
    <source>
        <dbReference type="ARBA" id="ARBA00023136"/>
    </source>
</evidence>
<protein>
    <submittedName>
        <fullName evidence="7">Peptidase family M50 protein</fullName>
    </submittedName>
</protein>
<feature type="transmembrane region" description="Helical" evidence="5">
    <location>
        <begin position="115"/>
        <end position="133"/>
    </location>
</feature>
<dbReference type="Proteomes" id="UP000018208">
    <property type="component" value="Unassembled WGS sequence"/>
</dbReference>
<evidence type="ECO:0000259" key="6">
    <source>
        <dbReference type="Pfam" id="PF02163"/>
    </source>
</evidence>
<dbReference type="GO" id="GO:0016020">
    <property type="term" value="C:membrane"/>
    <property type="evidence" value="ECO:0007669"/>
    <property type="project" value="UniProtKB-SubCell"/>
</dbReference>
<dbReference type="InterPro" id="IPR008915">
    <property type="entry name" value="Peptidase_M50"/>
</dbReference>
<dbReference type="AlphaFoldDB" id="A0A9P8RWF7"/>
<feature type="transmembrane region" description="Helical" evidence="5">
    <location>
        <begin position="70"/>
        <end position="95"/>
    </location>
</feature>
<reference evidence="7 8" key="1">
    <citation type="journal article" date="2014" name="PLoS Genet.">
        <title>The Genome of Spironucleus salmonicida Highlights a Fish Pathogen Adapted to Fluctuating Environments.</title>
        <authorList>
            <person name="Xu F."/>
            <person name="Jerlstrom-Hultqvist J."/>
            <person name="Einarsson E."/>
            <person name="Astvaldsson A."/>
            <person name="Svard S.G."/>
            <person name="Andersson J.O."/>
        </authorList>
    </citation>
    <scope>NUCLEOTIDE SEQUENCE [LARGE SCALE GENOMIC DNA]</scope>
    <source>
        <strain evidence="7 8">ATCC 50377</strain>
    </source>
</reference>
<evidence type="ECO:0000256" key="3">
    <source>
        <dbReference type="ARBA" id="ARBA00022989"/>
    </source>
</evidence>
<keyword evidence="2 5" id="KW-0812">Transmembrane</keyword>
<evidence type="ECO:0000313" key="7">
    <source>
        <dbReference type="EMBL" id="KAH0571536.1"/>
    </source>
</evidence>
<comment type="caution">
    <text evidence="7">The sequence shown here is derived from an EMBL/GenBank/DDBJ whole genome shotgun (WGS) entry which is preliminary data.</text>
</comment>
<dbReference type="Pfam" id="PF02163">
    <property type="entry name" value="Peptidase_M50"/>
    <property type="match status" value="1"/>
</dbReference>
<evidence type="ECO:0000256" key="5">
    <source>
        <dbReference type="SAM" id="Phobius"/>
    </source>
</evidence>
<feature type="transmembrane region" description="Helical" evidence="5">
    <location>
        <begin position="145"/>
        <end position="163"/>
    </location>
</feature>
<gene>
    <name evidence="7" type="ORF">SS50377_25724</name>
</gene>
<comment type="subcellular location">
    <subcellularLocation>
        <location evidence="1">Membrane</location>
        <topology evidence="1">Multi-pass membrane protein</topology>
    </subcellularLocation>
</comment>
<keyword evidence="3 5" id="KW-1133">Transmembrane helix</keyword>
<feature type="transmembrane region" description="Helical" evidence="5">
    <location>
        <begin position="175"/>
        <end position="198"/>
    </location>
</feature>
<dbReference type="GO" id="GO:0006508">
    <property type="term" value="P:proteolysis"/>
    <property type="evidence" value="ECO:0007669"/>
    <property type="project" value="InterPro"/>
</dbReference>
<feature type="domain" description="Peptidase M50" evidence="6">
    <location>
        <begin position="119"/>
        <end position="429"/>
    </location>
</feature>
<keyword evidence="4 5" id="KW-0472">Membrane</keyword>
<feature type="transmembrane region" description="Helical" evidence="5">
    <location>
        <begin position="429"/>
        <end position="457"/>
    </location>
</feature>
<name>A0A9P8RWF7_9EUKA</name>
<keyword evidence="8" id="KW-1185">Reference proteome</keyword>
<evidence type="ECO:0000313" key="8">
    <source>
        <dbReference type="Proteomes" id="UP000018208"/>
    </source>
</evidence>
<proteinExistence type="predicted"/>
<dbReference type="RefSeq" id="XP_067762309.1">
    <property type="nucleotide sequence ID" value="XM_067909553.1"/>
</dbReference>
<organism evidence="7 8">
    <name type="scientific">Spironucleus salmonicida</name>
    <dbReference type="NCBI Taxonomy" id="348837"/>
    <lineage>
        <taxon>Eukaryota</taxon>
        <taxon>Metamonada</taxon>
        <taxon>Diplomonadida</taxon>
        <taxon>Hexamitidae</taxon>
        <taxon>Hexamitinae</taxon>
        <taxon>Spironucleus</taxon>
    </lineage>
</organism>
<feature type="transmembrane region" description="Helical" evidence="5">
    <location>
        <begin position="385"/>
        <end position="409"/>
    </location>
</feature>